<dbReference type="InterPro" id="IPR015424">
    <property type="entry name" value="PyrdxlP-dep_Trfase"/>
</dbReference>
<dbReference type="Gene3D" id="3.90.1150.180">
    <property type="match status" value="1"/>
</dbReference>
<dbReference type="SUPFAM" id="SSF53383">
    <property type="entry name" value="PLP-dependent transferases"/>
    <property type="match status" value="1"/>
</dbReference>
<evidence type="ECO:0000313" key="11">
    <source>
        <dbReference type="EMBL" id="TET44485.1"/>
    </source>
</evidence>
<evidence type="ECO:0000256" key="2">
    <source>
        <dbReference type="ARBA" id="ARBA00022490"/>
    </source>
</evidence>
<dbReference type="EC" id="2.9.1.1" evidence="8"/>
<dbReference type="Pfam" id="PF03841">
    <property type="entry name" value="SelA"/>
    <property type="match status" value="1"/>
</dbReference>
<evidence type="ECO:0000259" key="10">
    <source>
        <dbReference type="Pfam" id="PF12390"/>
    </source>
</evidence>
<keyword evidence="6 8" id="KW-0711">Selenium</keyword>
<keyword evidence="2 8" id="KW-0963">Cytoplasm</keyword>
<sequence length="461" mass="51009">MSKEPFRLIPSIDRLLGKESVRKSFRKYPRKLVVECMRETAGSWRQNIKREKVDEANLTEDIFIEEALTLARSRVEGSFTRVINGTGIILNTNLGRAPLSDLALAKLDRISPGYSNLEFDLEKGERGRRDVHVEDALCKLTGTKSALVVNNNAAAVLLVLDTFAKRKEVIVSRGELIEIGGSFRLPDVLKKSGARLVEIGTTNRTYIADYEKAITEKTAILLKSHTSNYRVIGFVHKPEPRELVKLARKHKIICMEDIGSGLLVDLSMFGLDEPTVQQAVKAGMDLVTFSGDKLLGGPQCGIILGKRKLIEELRSNPLMRALRVDKLTLSALTATLAIYLYSDAPMGEIPHLLMIMLAAPTIKRRAQKVQRQLERIEGCEISIVESSAAVGGGSCPGLKIPSWAIGIKSKKYSAQKLAKLLRKQDPPVIATVSEDMVNLDMRTILPEDEKPLIAIFKSIMA</sequence>
<dbReference type="HAMAP" id="MF_00423">
    <property type="entry name" value="SelA"/>
    <property type="match status" value="1"/>
</dbReference>
<comment type="subcellular location">
    <subcellularLocation>
        <location evidence="8">Cytoplasm</location>
    </subcellularLocation>
</comment>
<reference evidence="11 12" key="1">
    <citation type="submission" date="2019-03" db="EMBL/GenBank/DDBJ databases">
        <title>Metabolic potential of uncultured bacteria and archaea associated with petroleum seepage in deep-sea sediments.</title>
        <authorList>
            <person name="Dong X."/>
            <person name="Hubert C."/>
        </authorList>
    </citation>
    <scope>NUCLEOTIDE SEQUENCE [LARGE SCALE GENOMIC DNA]</scope>
    <source>
        <strain evidence="11">E44_bin18</strain>
    </source>
</reference>
<dbReference type="NCBIfam" id="TIGR00474">
    <property type="entry name" value="selA"/>
    <property type="match status" value="1"/>
</dbReference>
<dbReference type="GO" id="GO:0001717">
    <property type="term" value="P:conversion of seryl-tRNAsec to selenocys-tRNAsec"/>
    <property type="evidence" value="ECO:0007669"/>
    <property type="project" value="UniProtKB-UniRule"/>
</dbReference>
<organism evidence="11 12">
    <name type="scientific">candidate division TA06 bacterium</name>
    <dbReference type="NCBI Taxonomy" id="2250710"/>
    <lineage>
        <taxon>Bacteria</taxon>
        <taxon>Bacteria division TA06</taxon>
    </lineage>
</organism>
<proteinExistence type="inferred from homology"/>
<evidence type="ECO:0000256" key="1">
    <source>
        <dbReference type="ARBA" id="ARBA00001933"/>
    </source>
</evidence>
<dbReference type="AlphaFoldDB" id="A0A523UPV7"/>
<dbReference type="EMBL" id="SOJN01000123">
    <property type="protein sequence ID" value="TET44485.1"/>
    <property type="molecule type" value="Genomic_DNA"/>
</dbReference>
<accession>A0A523UPV7</accession>
<evidence type="ECO:0000256" key="9">
    <source>
        <dbReference type="PIRSR" id="PIRSR618319-50"/>
    </source>
</evidence>
<evidence type="ECO:0000256" key="7">
    <source>
        <dbReference type="ARBA" id="ARBA00044507"/>
    </source>
</evidence>
<comment type="pathway">
    <text evidence="8">Aminoacyl-tRNA biosynthesis; selenocysteinyl-tRNA(Sec) biosynthesis; selenocysteinyl-tRNA(Sec) from L-seryl-tRNA(Sec) (bacterial route): step 1/1.</text>
</comment>
<dbReference type="Gene3D" id="3.40.640.10">
    <property type="entry name" value="Type I PLP-dependent aspartate aminotransferase-like (Major domain)"/>
    <property type="match status" value="1"/>
</dbReference>
<evidence type="ECO:0000256" key="6">
    <source>
        <dbReference type="ARBA" id="ARBA00023266"/>
    </source>
</evidence>
<keyword evidence="4 8" id="KW-0663">Pyridoxal phosphate</keyword>
<comment type="function">
    <text evidence="8">Converts seryl-tRNA(Sec) to selenocysteinyl-tRNA(Sec) required for selenoprotein biosynthesis.</text>
</comment>
<dbReference type="InterPro" id="IPR018319">
    <property type="entry name" value="SelA-like"/>
</dbReference>
<dbReference type="InterPro" id="IPR015421">
    <property type="entry name" value="PyrdxlP-dep_Trfase_major"/>
</dbReference>
<evidence type="ECO:0000256" key="3">
    <source>
        <dbReference type="ARBA" id="ARBA00022679"/>
    </source>
</evidence>
<name>A0A523UPV7_UNCT6</name>
<keyword evidence="5 8" id="KW-0648">Protein biosynthesis</keyword>
<gene>
    <name evidence="8" type="primary">selA</name>
    <name evidence="11" type="ORF">E3J62_10250</name>
</gene>
<dbReference type="PANTHER" id="PTHR32328">
    <property type="entry name" value="L-SERYL-TRNA(SEC) SELENIUM TRANSFERASE"/>
    <property type="match status" value="1"/>
</dbReference>
<dbReference type="InterPro" id="IPR025862">
    <property type="entry name" value="SelA_trans_N_dom"/>
</dbReference>
<dbReference type="Proteomes" id="UP000315525">
    <property type="component" value="Unassembled WGS sequence"/>
</dbReference>
<comment type="caution">
    <text evidence="11">The sequence shown here is derived from an EMBL/GenBank/DDBJ whole genome shotgun (WGS) entry which is preliminary data.</text>
</comment>
<dbReference type="GO" id="GO:0004125">
    <property type="term" value="F:L-seryl-tRNA(Sec) selenium transferase activity"/>
    <property type="evidence" value="ECO:0007669"/>
    <property type="project" value="UniProtKB-UniRule"/>
</dbReference>
<feature type="domain" description="L-seryl-tRNA selenium transferase N-terminal" evidence="10">
    <location>
        <begin position="6"/>
        <end position="45"/>
    </location>
</feature>
<dbReference type="UniPathway" id="UPA00906">
    <property type="reaction ID" value="UER00896"/>
</dbReference>
<evidence type="ECO:0000313" key="12">
    <source>
        <dbReference type="Proteomes" id="UP000315525"/>
    </source>
</evidence>
<dbReference type="PANTHER" id="PTHR32328:SF0">
    <property type="entry name" value="L-SERYL-TRNA(SEC) SELENIUM TRANSFERASE"/>
    <property type="match status" value="1"/>
</dbReference>
<evidence type="ECO:0000256" key="8">
    <source>
        <dbReference type="HAMAP-Rule" id="MF_00423"/>
    </source>
</evidence>
<evidence type="ECO:0000256" key="5">
    <source>
        <dbReference type="ARBA" id="ARBA00022917"/>
    </source>
</evidence>
<dbReference type="Pfam" id="PF12390">
    <property type="entry name" value="Se-cys_synth_N"/>
    <property type="match status" value="1"/>
</dbReference>
<protein>
    <recommendedName>
        <fullName evidence="8">L-seryl-tRNA(Sec) selenium transferase</fullName>
        <ecNumber evidence="8">2.9.1.1</ecNumber>
    </recommendedName>
    <alternativeName>
        <fullName evidence="8">Selenocysteine synthase</fullName>
        <shortName evidence="8">Sec synthase</shortName>
    </alternativeName>
    <alternativeName>
        <fullName evidence="8">Selenocysteinyl-tRNA(Sec) synthase</fullName>
    </alternativeName>
</protein>
<dbReference type="GO" id="GO:0001514">
    <property type="term" value="P:selenocysteine incorporation"/>
    <property type="evidence" value="ECO:0007669"/>
    <property type="project" value="UniProtKB-UniRule"/>
</dbReference>
<dbReference type="GO" id="GO:0005737">
    <property type="term" value="C:cytoplasm"/>
    <property type="evidence" value="ECO:0007669"/>
    <property type="project" value="UniProtKB-SubCell"/>
</dbReference>
<comment type="cofactor">
    <cofactor evidence="1 8 9">
        <name>pyridoxal 5'-phosphate</name>
        <dbReference type="ChEBI" id="CHEBI:597326"/>
    </cofactor>
</comment>
<evidence type="ECO:0000256" key="4">
    <source>
        <dbReference type="ARBA" id="ARBA00022898"/>
    </source>
</evidence>
<dbReference type="InterPro" id="IPR004534">
    <property type="entry name" value="SelA_trans"/>
</dbReference>
<feature type="modified residue" description="N6-(pyridoxal phosphate)lysine" evidence="8 9">
    <location>
        <position position="293"/>
    </location>
</feature>
<comment type="similarity">
    <text evidence="7 8">Belongs to the SelA family.</text>
</comment>
<comment type="catalytic activity">
    <reaction evidence="8">
        <text>L-seryl-tRNA(Sec) + selenophosphate + H(+) = L-selenocysteinyl-tRNA(Sec) + phosphate</text>
        <dbReference type="Rhea" id="RHEA:22728"/>
        <dbReference type="Rhea" id="RHEA-COMP:9742"/>
        <dbReference type="Rhea" id="RHEA-COMP:9743"/>
        <dbReference type="ChEBI" id="CHEBI:15378"/>
        <dbReference type="ChEBI" id="CHEBI:16144"/>
        <dbReference type="ChEBI" id="CHEBI:43474"/>
        <dbReference type="ChEBI" id="CHEBI:78533"/>
        <dbReference type="ChEBI" id="CHEBI:78573"/>
        <dbReference type="EC" id="2.9.1.1"/>
    </reaction>
</comment>
<keyword evidence="3 8" id="KW-0808">Transferase</keyword>